<comment type="function">
    <text evidence="6">Ligates lysine onto the cytidine present at position 34 of the AUA codon-specific tRNA(Ile) that contains the anticodon CAU, in an ATP-dependent manner. Cytidine is converted to lysidine, thus changing the amino acid specificity of the tRNA from methionine to isoleucine.</text>
</comment>
<dbReference type="SUPFAM" id="SSF52402">
    <property type="entry name" value="Adenine nucleotide alpha hydrolases-like"/>
    <property type="match status" value="1"/>
</dbReference>
<reference evidence="9 10" key="1">
    <citation type="submission" date="2019-09" db="EMBL/GenBank/DDBJ databases">
        <title>Whole genome shotgun sequencing (WGS) of Ellagibacter isourolithinifaciens DSM 104140(T) and Adlercreutzia muris DSM 29508(T).</title>
        <authorList>
            <person name="Stoll D.A."/>
            <person name="Danylec N."/>
            <person name="Huch M."/>
        </authorList>
    </citation>
    <scope>NUCLEOTIDE SEQUENCE [LARGE SCALE GENOMIC DNA]</scope>
    <source>
        <strain evidence="9 10">DSM 29508</strain>
    </source>
</reference>
<keyword evidence="3 6" id="KW-0547">Nucleotide-binding</keyword>
<keyword evidence="6" id="KW-0963">Cytoplasm</keyword>
<proteinExistence type="inferred from homology"/>
<dbReference type="CDD" id="cd01992">
    <property type="entry name" value="TilS_N"/>
    <property type="match status" value="1"/>
</dbReference>
<dbReference type="EMBL" id="WAJS01000024">
    <property type="protein sequence ID" value="KAB1644693.1"/>
    <property type="molecule type" value="Genomic_DNA"/>
</dbReference>
<sequence length="391" mass="42695">MTDCLEKTLEKARATIAARDLAASDAAVLLMVSGGSDSTALAYLGAALRDAGDIGPVAMLHVNHQLRGEEADGDERFVSSLAELLGIPLFICSIDIAAEAARSRENVEAVARRERYLAANEALRSMCQHEGCPLSEARIFTAHTADDRIENFYMRSIVGTGPGGFRSMRYENGPVVRPLLDATRDELRAFLAAREAAGEPCACDAAGNLWREDATNAHTDRFRAYVRHKVVPPCKEWNEALPEVLVRSMNLIADEDDMLEQMAGELAQRDSEWVAEDDTFGIDRSEGFRLRPSFGAAQRPLQRRAVLQLLQAMLGSDARVDTASVEAVLDGFAEGKPHGGYVANIQHDLAVSANKQGVLVEPMAYFRARRKRDKEKAGERAVAPRSPETAS</sequence>
<dbReference type="GO" id="GO:0006400">
    <property type="term" value="P:tRNA modification"/>
    <property type="evidence" value="ECO:0007669"/>
    <property type="project" value="UniProtKB-UniRule"/>
</dbReference>
<dbReference type="AlphaFoldDB" id="A0A7C8FYW9"/>
<keyword evidence="4 6" id="KW-0067">ATP-binding</keyword>
<feature type="binding site" evidence="6">
    <location>
        <begin position="33"/>
        <end position="38"/>
    </location>
    <ligand>
        <name>ATP</name>
        <dbReference type="ChEBI" id="CHEBI:30616"/>
    </ligand>
</feature>
<dbReference type="PANTHER" id="PTHR43033:SF1">
    <property type="entry name" value="TRNA(ILE)-LYSIDINE SYNTHASE-RELATED"/>
    <property type="match status" value="1"/>
</dbReference>
<evidence type="ECO:0000256" key="4">
    <source>
        <dbReference type="ARBA" id="ARBA00022840"/>
    </source>
</evidence>
<protein>
    <recommendedName>
        <fullName evidence="6">tRNA(Ile)-lysidine synthase</fullName>
        <ecNumber evidence="6">6.3.4.19</ecNumber>
    </recommendedName>
    <alternativeName>
        <fullName evidence="6">tRNA(Ile)-2-lysyl-cytidine synthase</fullName>
    </alternativeName>
    <alternativeName>
        <fullName evidence="6">tRNA(Ile)-lysidine synthetase</fullName>
    </alternativeName>
</protein>
<dbReference type="InterPro" id="IPR012795">
    <property type="entry name" value="tRNA_Ile_lys_synt_N"/>
</dbReference>
<name>A0A7C8FYW9_9ACTN</name>
<comment type="subcellular location">
    <subcellularLocation>
        <location evidence="6">Cytoplasm</location>
    </subcellularLocation>
</comment>
<evidence type="ECO:0000256" key="6">
    <source>
        <dbReference type="HAMAP-Rule" id="MF_01161"/>
    </source>
</evidence>
<dbReference type="PANTHER" id="PTHR43033">
    <property type="entry name" value="TRNA(ILE)-LYSIDINE SYNTHASE-RELATED"/>
    <property type="match status" value="1"/>
</dbReference>
<dbReference type="GO" id="GO:0032267">
    <property type="term" value="F:tRNA(Ile)-lysidine synthase activity"/>
    <property type="evidence" value="ECO:0007669"/>
    <property type="project" value="UniProtKB-EC"/>
</dbReference>
<keyword evidence="10" id="KW-1185">Reference proteome</keyword>
<comment type="similarity">
    <text evidence="6">Belongs to the tRNA(Ile)-lysidine synthase family.</text>
</comment>
<dbReference type="HAMAP" id="MF_01161">
    <property type="entry name" value="tRNA_Ile_lys_synt"/>
    <property type="match status" value="1"/>
</dbReference>
<dbReference type="EC" id="6.3.4.19" evidence="6"/>
<evidence type="ECO:0000256" key="3">
    <source>
        <dbReference type="ARBA" id="ARBA00022741"/>
    </source>
</evidence>
<dbReference type="NCBIfam" id="TIGR02432">
    <property type="entry name" value="lysidine_TilS_N"/>
    <property type="match status" value="1"/>
</dbReference>
<comment type="domain">
    <text evidence="6">The N-terminal region contains the highly conserved SGGXDS motif, predicted to be a P-loop motif involved in ATP binding.</text>
</comment>
<dbReference type="Pfam" id="PF01171">
    <property type="entry name" value="ATP_bind_3"/>
    <property type="match status" value="1"/>
</dbReference>
<accession>A0A7C8FYW9</accession>
<organism evidence="9 10">
    <name type="scientific">Adlercreutzia muris</name>
    <dbReference type="NCBI Taxonomy" id="1796610"/>
    <lineage>
        <taxon>Bacteria</taxon>
        <taxon>Bacillati</taxon>
        <taxon>Actinomycetota</taxon>
        <taxon>Coriobacteriia</taxon>
        <taxon>Eggerthellales</taxon>
        <taxon>Eggerthellaceae</taxon>
        <taxon>Adlercreutzia</taxon>
    </lineage>
</organism>
<dbReference type="RefSeq" id="WP_151431121.1">
    <property type="nucleotide sequence ID" value="NZ_JANJZI010000010.1"/>
</dbReference>
<keyword evidence="1 6" id="KW-0436">Ligase</keyword>
<evidence type="ECO:0000313" key="9">
    <source>
        <dbReference type="EMBL" id="KAB1644693.1"/>
    </source>
</evidence>
<dbReference type="Gene3D" id="3.40.50.620">
    <property type="entry name" value="HUPs"/>
    <property type="match status" value="1"/>
</dbReference>
<dbReference type="InterPro" id="IPR012094">
    <property type="entry name" value="tRNA_Ile_lys_synt"/>
</dbReference>
<evidence type="ECO:0000256" key="7">
    <source>
        <dbReference type="SAM" id="MobiDB-lite"/>
    </source>
</evidence>
<gene>
    <name evidence="6 9" type="primary">tilS</name>
    <name evidence="9" type="ORF">F8D48_08220</name>
</gene>
<dbReference type="Proteomes" id="UP000479639">
    <property type="component" value="Unassembled WGS sequence"/>
</dbReference>
<dbReference type="GO" id="GO:0005737">
    <property type="term" value="C:cytoplasm"/>
    <property type="evidence" value="ECO:0007669"/>
    <property type="project" value="UniProtKB-SubCell"/>
</dbReference>
<feature type="domain" description="tRNA(Ile)-lysidine/2-thiocytidine synthase N-terminal" evidence="8">
    <location>
        <begin position="28"/>
        <end position="229"/>
    </location>
</feature>
<feature type="region of interest" description="Disordered" evidence="7">
    <location>
        <begin position="369"/>
        <end position="391"/>
    </location>
</feature>
<evidence type="ECO:0000256" key="2">
    <source>
        <dbReference type="ARBA" id="ARBA00022694"/>
    </source>
</evidence>
<evidence type="ECO:0000259" key="8">
    <source>
        <dbReference type="Pfam" id="PF01171"/>
    </source>
</evidence>
<dbReference type="InterPro" id="IPR011063">
    <property type="entry name" value="TilS/TtcA_N"/>
</dbReference>
<evidence type="ECO:0000313" key="10">
    <source>
        <dbReference type="Proteomes" id="UP000479639"/>
    </source>
</evidence>
<evidence type="ECO:0000256" key="1">
    <source>
        <dbReference type="ARBA" id="ARBA00022598"/>
    </source>
</evidence>
<comment type="catalytic activity">
    <reaction evidence="5 6">
        <text>cytidine(34) in tRNA(Ile2) + L-lysine + ATP = lysidine(34) in tRNA(Ile2) + AMP + diphosphate + H(+)</text>
        <dbReference type="Rhea" id="RHEA:43744"/>
        <dbReference type="Rhea" id="RHEA-COMP:10625"/>
        <dbReference type="Rhea" id="RHEA-COMP:10670"/>
        <dbReference type="ChEBI" id="CHEBI:15378"/>
        <dbReference type="ChEBI" id="CHEBI:30616"/>
        <dbReference type="ChEBI" id="CHEBI:32551"/>
        <dbReference type="ChEBI" id="CHEBI:33019"/>
        <dbReference type="ChEBI" id="CHEBI:82748"/>
        <dbReference type="ChEBI" id="CHEBI:83665"/>
        <dbReference type="ChEBI" id="CHEBI:456215"/>
        <dbReference type="EC" id="6.3.4.19"/>
    </reaction>
</comment>
<evidence type="ECO:0000256" key="5">
    <source>
        <dbReference type="ARBA" id="ARBA00048539"/>
    </source>
</evidence>
<dbReference type="GO" id="GO:0005524">
    <property type="term" value="F:ATP binding"/>
    <property type="evidence" value="ECO:0007669"/>
    <property type="project" value="UniProtKB-UniRule"/>
</dbReference>
<keyword evidence="2 6" id="KW-0819">tRNA processing</keyword>
<dbReference type="InterPro" id="IPR014729">
    <property type="entry name" value="Rossmann-like_a/b/a_fold"/>
</dbReference>
<comment type="caution">
    <text evidence="9">The sequence shown here is derived from an EMBL/GenBank/DDBJ whole genome shotgun (WGS) entry which is preliminary data.</text>
</comment>